<evidence type="ECO:0000313" key="8">
    <source>
        <dbReference type="Proteomes" id="UP000579647"/>
    </source>
</evidence>
<dbReference type="RefSeq" id="WP_184361256.1">
    <property type="nucleotide sequence ID" value="NZ_BAAAKM010000001.1"/>
</dbReference>
<proteinExistence type="predicted"/>
<feature type="transmembrane region" description="Helical" evidence="6">
    <location>
        <begin position="62"/>
        <end position="84"/>
    </location>
</feature>
<dbReference type="GO" id="GO:0016020">
    <property type="term" value="C:membrane"/>
    <property type="evidence" value="ECO:0007669"/>
    <property type="project" value="UniProtKB-SubCell"/>
</dbReference>
<gene>
    <name evidence="7" type="ORF">HNR07_000451</name>
</gene>
<dbReference type="EMBL" id="JACHDO010000001">
    <property type="protein sequence ID" value="MBB5489314.1"/>
    <property type="molecule type" value="Genomic_DNA"/>
</dbReference>
<protein>
    <recommendedName>
        <fullName evidence="9">CD225/dispanin family protein</fullName>
    </recommendedName>
</protein>
<feature type="compositionally biased region" description="Pro residues" evidence="5">
    <location>
        <begin position="27"/>
        <end position="45"/>
    </location>
</feature>
<dbReference type="AlphaFoldDB" id="A0A840W021"/>
<sequence length="140" mass="13874">MSYGPPPPGNPGPPHGGGYGPPTGGYGPPPGGPGGPGGYGPPPGGQPGYGGQPGGTPPDNGLTWAIVSVFCCWPFAIPAIINAAKVNDLWNRGDQAGALEAQAQAKKWTKIAFILGSIAIVLNIFFYACAGVLSVSGGGY</sequence>
<evidence type="ECO:0000256" key="6">
    <source>
        <dbReference type="SAM" id="Phobius"/>
    </source>
</evidence>
<feature type="compositionally biased region" description="Gly residues" evidence="5">
    <location>
        <begin position="15"/>
        <end position="26"/>
    </location>
</feature>
<keyword evidence="3 6" id="KW-1133">Transmembrane helix</keyword>
<evidence type="ECO:0000256" key="1">
    <source>
        <dbReference type="ARBA" id="ARBA00004370"/>
    </source>
</evidence>
<reference evidence="7 8" key="1">
    <citation type="submission" date="2020-08" db="EMBL/GenBank/DDBJ databases">
        <title>Sequencing the genomes of 1000 actinobacteria strains.</title>
        <authorList>
            <person name="Klenk H.-P."/>
        </authorList>
    </citation>
    <scope>NUCLEOTIDE SEQUENCE [LARGE SCALE GENOMIC DNA]</scope>
    <source>
        <strain evidence="7 8">DSM 44598</strain>
    </source>
</reference>
<feature type="region of interest" description="Disordered" evidence="5">
    <location>
        <begin position="1"/>
        <end position="57"/>
    </location>
</feature>
<evidence type="ECO:0000313" key="7">
    <source>
        <dbReference type="EMBL" id="MBB5489314.1"/>
    </source>
</evidence>
<organism evidence="7 8">
    <name type="scientific">Nocardiopsis metallicus</name>
    <dbReference type="NCBI Taxonomy" id="179819"/>
    <lineage>
        <taxon>Bacteria</taxon>
        <taxon>Bacillati</taxon>
        <taxon>Actinomycetota</taxon>
        <taxon>Actinomycetes</taxon>
        <taxon>Streptosporangiales</taxon>
        <taxon>Nocardiopsidaceae</taxon>
        <taxon>Nocardiopsis</taxon>
    </lineage>
</organism>
<dbReference type="PANTHER" id="PTHR14948">
    <property type="entry name" value="NG5"/>
    <property type="match status" value="1"/>
</dbReference>
<keyword evidence="4 6" id="KW-0472">Membrane</keyword>
<comment type="caution">
    <text evidence="7">The sequence shown here is derived from an EMBL/GenBank/DDBJ whole genome shotgun (WGS) entry which is preliminary data.</text>
</comment>
<dbReference type="Pfam" id="PF04505">
    <property type="entry name" value="CD225"/>
    <property type="match status" value="1"/>
</dbReference>
<name>A0A840W021_9ACTN</name>
<dbReference type="Proteomes" id="UP000579647">
    <property type="component" value="Unassembled WGS sequence"/>
</dbReference>
<comment type="subcellular location">
    <subcellularLocation>
        <location evidence="1">Membrane</location>
    </subcellularLocation>
</comment>
<feature type="compositionally biased region" description="Pro residues" evidence="5">
    <location>
        <begin position="1"/>
        <end position="14"/>
    </location>
</feature>
<dbReference type="InterPro" id="IPR007593">
    <property type="entry name" value="CD225/Dispanin_fam"/>
</dbReference>
<evidence type="ECO:0000256" key="2">
    <source>
        <dbReference type="ARBA" id="ARBA00022692"/>
    </source>
</evidence>
<accession>A0A840W021</accession>
<dbReference type="InterPro" id="IPR051423">
    <property type="entry name" value="CD225/Dispanin"/>
</dbReference>
<keyword evidence="8" id="KW-1185">Reference proteome</keyword>
<keyword evidence="2 6" id="KW-0812">Transmembrane</keyword>
<evidence type="ECO:0000256" key="5">
    <source>
        <dbReference type="SAM" id="MobiDB-lite"/>
    </source>
</evidence>
<evidence type="ECO:0000256" key="4">
    <source>
        <dbReference type="ARBA" id="ARBA00023136"/>
    </source>
</evidence>
<dbReference type="PANTHER" id="PTHR14948:SF25">
    <property type="entry name" value="DUF4190 DOMAIN-CONTAINING PROTEIN"/>
    <property type="match status" value="1"/>
</dbReference>
<evidence type="ECO:0008006" key="9">
    <source>
        <dbReference type="Google" id="ProtNLM"/>
    </source>
</evidence>
<feature type="transmembrane region" description="Helical" evidence="6">
    <location>
        <begin position="111"/>
        <end position="135"/>
    </location>
</feature>
<evidence type="ECO:0000256" key="3">
    <source>
        <dbReference type="ARBA" id="ARBA00022989"/>
    </source>
</evidence>